<keyword evidence="4 7" id="KW-1133">Transmembrane helix</keyword>
<evidence type="ECO:0000256" key="7">
    <source>
        <dbReference type="SAM" id="Phobius"/>
    </source>
</evidence>
<keyword evidence="9" id="KW-1185">Reference proteome</keyword>
<evidence type="ECO:0000256" key="5">
    <source>
        <dbReference type="ARBA" id="ARBA00023136"/>
    </source>
</evidence>
<accession>A0A445EU31</accession>
<proteinExistence type="inferred from homology"/>
<feature type="transmembrane region" description="Helical" evidence="7">
    <location>
        <begin position="110"/>
        <end position="128"/>
    </location>
</feature>
<evidence type="ECO:0000256" key="2">
    <source>
        <dbReference type="ARBA" id="ARBA00022692"/>
    </source>
</evidence>
<dbReference type="AlphaFoldDB" id="A0A445EU31"/>
<dbReference type="PANTHER" id="PTHR31769">
    <property type="entry name" value="OS07G0462200 PROTEIN-RELATED"/>
    <property type="match status" value="1"/>
</dbReference>
<reference evidence="8 9" key="1">
    <citation type="submission" date="2019-01" db="EMBL/GenBank/DDBJ databases">
        <title>Sequencing of cultivated peanut Arachis hypogaea provides insights into genome evolution and oil improvement.</title>
        <authorList>
            <person name="Chen X."/>
        </authorList>
    </citation>
    <scope>NUCLEOTIDE SEQUENCE [LARGE SCALE GENOMIC DNA]</scope>
    <source>
        <strain evidence="9">cv. Fuhuasheng</strain>
        <tissue evidence="8">Leaves</tissue>
    </source>
</reference>
<evidence type="ECO:0000313" key="9">
    <source>
        <dbReference type="Proteomes" id="UP000289738"/>
    </source>
</evidence>
<evidence type="ECO:0000256" key="6">
    <source>
        <dbReference type="ARBA" id="ARBA00029467"/>
    </source>
</evidence>
<comment type="similarity">
    <text evidence="6">Belongs to the DESIGUAL family.</text>
</comment>
<feature type="transmembrane region" description="Helical" evidence="7">
    <location>
        <begin position="27"/>
        <end position="46"/>
    </location>
</feature>
<protein>
    <submittedName>
        <fullName evidence="8">Uncharacterized protein</fullName>
    </submittedName>
</protein>
<feature type="transmembrane region" description="Helical" evidence="7">
    <location>
        <begin position="148"/>
        <end position="170"/>
    </location>
</feature>
<dbReference type="EMBL" id="SDMP01000001">
    <property type="protein sequence ID" value="RYR78921.1"/>
    <property type="molecule type" value="Genomic_DNA"/>
</dbReference>
<name>A0A445EU31_ARAHY</name>
<evidence type="ECO:0000256" key="1">
    <source>
        <dbReference type="ARBA" id="ARBA00004127"/>
    </source>
</evidence>
<feature type="transmembrane region" description="Helical" evidence="7">
    <location>
        <begin position="190"/>
        <end position="212"/>
    </location>
</feature>
<evidence type="ECO:0000313" key="8">
    <source>
        <dbReference type="EMBL" id="RYR78921.1"/>
    </source>
</evidence>
<dbReference type="InterPro" id="IPR052222">
    <property type="entry name" value="DESIGUAL"/>
</dbReference>
<comment type="caution">
    <text evidence="8">The sequence shown here is derived from an EMBL/GenBank/DDBJ whole genome shotgun (WGS) entry which is preliminary data.</text>
</comment>
<organism evidence="8 9">
    <name type="scientific">Arachis hypogaea</name>
    <name type="common">Peanut</name>
    <dbReference type="NCBI Taxonomy" id="3818"/>
    <lineage>
        <taxon>Eukaryota</taxon>
        <taxon>Viridiplantae</taxon>
        <taxon>Streptophyta</taxon>
        <taxon>Embryophyta</taxon>
        <taxon>Tracheophyta</taxon>
        <taxon>Spermatophyta</taxon>
        <taxon>Magnoliopsida</taxon>
        <taxon>eudicotyledons</taxon>
        <taxon>Gunneridae</taxon>
        <taxon>Pentapetalae</taxon>
        <taxon>rosids</taxon>
        <taxon>fabids</taxon>
        <taxon>Fabales</taxon>
        <taxon>Fabaceae</taxon>
        <taxon>Papilionoideae</taxon>
        <taxon>50 kb inversion clade</taxon>
        <taxon>dalbergioids sensu lato</taxon>
        <taxon>Dalbergieae</taxon>
        <taxon>Pterocarpus clade</taxon>
        <taxon>Arachis</taxon>
    </lineage>
</organism>
<comment type="subcellular location">
    <subcellularLocation>
        <location evidence="1">Endomembrane system</location>
        <topology evidence="1">Multi-pass membrane protein</topology>
    </subcellularLocation>
</comment>
<gene>
    <name evidence="8" type="ORF">Ahy_A01g003788</name>
</gene>
<dbReference type="GO" id="GO:0012505">
    <property type="term" value="C:endomembrane system"/>
    <property type="evidence" value="ECO:0007669"/>
    <property type="project" value="UniProtKB-SubCell"/>
</dbReference>
<keyword evidence="2 7" id="KW-0812">Transmembrane</keyword>
<dbReference type="Pfam" id="PF06749">
    <property type="entry name" value="DUF1218"/>
    <property type="match status" value="1"/>
</dbReference>
<dbReference type="STRING" id="3818.A0A445EU31"/>
<feature type="transmembrane region" description="Helical" evidence="7">
    <location>
        <begin position="66"/>
        <end position="90"/>
    </location>
</feature>
<keyword evidence="5 7" id="KW-0472">Membrane</keyword>
<evidence type="ECO:0000256" key="3">
    <source>
        <dbReference type="ARBA" id="ARBA00022729"/>
    </source>
</evidence>
<keyword evidence="3" id="KW-0732">Signal</keyword>
<evidence type="ECO:0000256" key="4">
    <source>
        <dbReference type="ARBA" id="ARBA00022989"/>
    </source>
</evidence>
<dbReference type="Proteomes" id="UP000289738">
    <property type="component" value="Chromosome A01"/>
</dbReference>
<dbReference type="InterPro" id="IPR009606">
    <property type="entry name" value="DEAL/Modifying_wall_lignin1/2"/>
</dbReference>
<sequence length="228" mass="24961">MEDSFEGGTSQSIAEVDHLQIASNTTLLFLPYSLFSSLFIQTTSFLQSTTCSTMEIPSPRCKFSLIIIFFIISLSLGFVSFIFCIAAELVRNKEDDLRWNGKLCYLPTSPSFGLGIAALVTLFIAHIIGNTMMFKSSCSSKIPALAKILWFISWLSFGIAVILLIAATSMSRRQVYGMGWLNGECYLVKGGTYAGSAILVLLTIGSINASAFSTSQFHLTNKIHKQMG</sequence>